<feature type="chain" id="PRO_5002734706" evidence="1">
    <location>
        <begin position="23"/>
        <end position="294"/>
    </location>
</feature>
<dbReference type="eggNOG" id="ENOG5030ZQ3">
    <property type="taxonomic scope" value="Bacteria"/>
</dbReference>
<evidence type="ECO:0000313" key="3">
    <source>
        <dbReference type="Proteomes" id="UP000002945"/>
    </source>
</evidence>
<dbReference type="HOGENOM" id="CLU_945873_0_0_10"/>
<accession>A9DNE3</accession>
<proteinExistence type="predicted"/>
<comment type="caution">
    <text evidence="2">The sequence shown here is derived from an EMBL/GenBank/DDBJ whole genome shotgun (WGS) entry which is preliminary data.</text>
</comment>
<name>A9DNE3_9FLAO</name>
<dbReference type="RefSeq" id="WP_007096221.1">
    <property type="nucleotide sequence ID" value="NZ_CP142125.1"/>
</dbReference>
<dbReference type="STRING" id="391587.KAOT1_18447"/>
<protein>
    <submittedName>
        <fullName evidence="2">Uncharacterized protein</fullName>
    </submittedName>
</protein>
<keyword evidence="1" id="KW-0732">Signal</keyword>
<dbReference type="OrthoDB" id="1199198at2"/>
<dbReference type="Proteomes" id="UP000002945">
    <property type="component" value="Unassembled WGS sequence"/>
</dbReference>
<gene>
    <name evidence="2" type="ORF">KAOT1_18447</name>
</gene>
<evidence type="ECO:0000256" key="1">
    <source>
        <dbReference type="SAM" id="SignalP"/>
    </source>
</evidence>
<organism evidence="2 3">
    <name type="scientific">Kordia algicida OT-1</name>
    <dbReference type="NCBI Taxonomy" id="391587"/>
    <lineage>
        <taxon>Bacteria</taxon>
        <taxon>Pseudomonadati</taxon>
        <taxon>Bacteroidota</taxon>
        <taxon>Flavobacteriia</taxon>
        <taxon>Flavobacteriales</taxon>
        <taxon>Flavobacteriaceae</taxon>
        <taxon>Kordia</taxon>
    </lineage>
</organism>
<keyword evidence="3" id="KW-1185">Reference proteome</keyword>
<sequence length="294" mass="32289">MKKFLKFSLILALAIFTFSCSNDNTDVIPEEESTVVNATLKANLTTYARTATTTNQAENVFENNNENSDSIDSCFTLNYPYTVTNGTDNVVVNNDQEAEAYANLGYMPAFPLTITMADGNVVTVADEFELFQVLEDCIGGDIDPIGNDCFEFNFPLTVETIDGATVVVNDEFELFSVEDAIGFAYPITVTVGNDIVTINSDADFDALYNDCYDIEPCDDCGTICFEIVFPLTLVDDSGNVTTVNDEDEFFTYLDGLADDAFFTITYPMTIEYEDGTQATINSDDELTAAFDACN</sequence>
<reference evidence="2 3" key="1">
    <citation type="journal article" date="2011" name="J. Bacteriol.">
        <title>Genome sequence of the algicidal bacterium Kordia algicida OT-1.</title>
        <authorList>
            <person name="Lee H.S."/>
            <person name="Kang S.G."/>
            <person name="Kwon K.K."/>
            <person name="Lee J.H."/>
            <person name="Kim S.J."/>
        </authorList>
    </citation>
    <scope>NUCLEOTIDE SEQUENCE [LARGE SCALE GENOMIC DNA]</scope>
    <source>
        <strain evidence="2 3">OT-1</strain>
    </source>
</reference>
<feature type="signal peptide" evidence="1">
    <location>
        <begin position="1"/>
        <end position="22"/>
    </location>
</feature>
<dbReference type="EMBL" id="ABIB01000002">
    <property type="protein sequence ID" value="EDP97170.1"/>
    <property type="molecule type" value="Genomic_DNA"/>
</dbReference>
<dbReference type="AlphaFoldDB" id="A9DNE3"/>
<dbReference type="PROSITE" id="PS51257">
    <property type="entry name" value="PROKAR_LIPOPROTEIN"/>
    <property type="match status" value="1"/>
</dbReference>
<evidence type="ECO:0000313" key="2">
    <source>
        <dbReference type="EMBL" id="EDP97170.1"/>
    </source>
</evidence>